<dbReference type="SUPFAM" id="SSF57756">
    <property type="entry name" value="Retrovirus zinc finger-like domains"/>
    <property type="match status" value="1"/>
</dbReference>
<reference evidence="3 4" key="1">
    <citation type="submission" date="2024-11" db="EMBL/GenBank/DDBJ databases">
        <title>Chromosome-level genome assembly of the freshwater bivalve Anodonta woodiana.</title>
        <authorList>
            <person name="Chen X."/>
        </authorList>
    </citation>
    <scope>NUCLEOTIDE SEQUENCE [LARGE SCALE GENOMIC DNA]</scope>
    <source>
        <strain evidence="3">MN2024</strain>
        <tissue evidence="3">Gills</tissue>
    </source>
</reference>
<dbReference type="Gene3D" id="4.10.60.10">
    <property type="entry name" value="Zinc finger, CCHC-type"/>
    <property type="match status" value="1"/>
</dbReference>
<organism evidence="3 4">
    <name type="scientific">Sinanodonta woodiana</name>
    <name type="common">Chinese pond mussel</name>
    <name type="synonym">Anodonta woodiana</name>
    <dbReference type="NCBI Taxonomy" id="1069815"/>
    <lineage>
        <taxon>Eukaryota</taxon>
        <taxon>Metazoa</taxon>
        <taxon>Spiralia</taxon>
        <taxon>Lophotrochozoa</taxon>
        <taxon>Mollusca</taxon>
        <taxon>Bivalvia</taxon>
        <taxon>Autobranchia</taxon>
        <taxon>Heteroconchia</taxon>
        <taxon>Palaeoheterodonta</taxon>
        <taxon>Unionida</taxon>
        <taxon>Unionoidea</taxon>
        <taxon>Unionidae</taxon>
        <taxon>Unioninae</taxon>
        <taxon>Sinanodonta</taxon>
    </lineage>
</organism>
<dbReference type="InterPro" id="IPR036875">
    <property type="entry name" value="Znf_CCHC_sf"/>
</dbReference>
<dbReference type="AlphaFoldDB" id="A0ABD3TI24"/>
<keyword evidence="4" id="KW-1185">Reference proteome</keyword>
<dbReference type="Pfam" id="PF00098">
    <property type="entry name" value="zf-CCHC"/>
    <property type="match status" value="1"/>
</dbReference>
<dbReference type="GO" id="GO:0008270">
    <property type="term" value="F:zinc ion binding"/>
    <property type="evidence" value="ECO:0007669"/>
    <property type="project" value="UniProtKB-KW"/>
</dbReference>
<evidence type="ECO:0000313" key="4">
    <source>
        <dbReference type="Proteomes" id="UP001634394"/>
    </source>
</evidence>
<sequence length="168" mass="18878">MTRRTTPWGVESDLKDDSELIEEDGFEVGEHAYRVPVKNDGVKKTQNTVKVGPATLKIKKEDMTEGEKSSENKCQDKEILQQIVDKINKIEDGMRRIQQNNIHKLNCFSCGEQGHFSRECPYKHTTLGIDGLMSNLRNGEPTLQGKSVSNPTDCNYEALNEIGLAPRA</sequence>
<dbReference type="SMART" id="SM00343">
    <property type="entry name" value="ZnF_C2HC"/>
    <property type="match status" value="1"/>
</dbReference>
<dbReference type="EMBL" id="JBJQND010000018">
    <property type="protein sequence ID" value="KAL3836266.1"/>
    <property type="molecule type" value="Genomic_DNA"/>
</dbReference>
<accession>A0ABD3TI24</accession>
<dbReference type="InterPro" id="IPR001878">
    <property type="entry name" value="Znf_CCHC"/>
</dbReference>
<evidence type="ECO:0000259" key="2">
    <source>
        <dbReference type="PROSITE" id="PS50158"/>
    </source>
</evidence>
<keyword evidence="1" id="KW-0862">Zinc</keyword>
<gene>
    <name evidence="3" type="ORF">ACJMK2_021704</name>
</gene>
<keyword evidence="1" id="KW-0863">Zinc-finger</keyword>
<dbReference type="Proteomes" id="UP001634394">
    <property type="component" value="Unassembled WGS sequence"/>
</dbReference>
<dbReference type="PROSITE" id="PS50158">
    <property type="entry name" value="ZF_CCHC"/>
    <property type="match status" value="1"/>
</dbReference>
<proteinExistence type="predicted"/>
<comment type="caution">
    <text evidence="3">The sequence shown here is derived from an EMBL/GenBank/DDBJ whole genome shotgun (WGS) entry which is preliminary data.</text>
</comment>
<name>A0ABD3TI24_SINWO</name>
<protein>
    <recommendedName>
        <fullName evidence="2">CCHC-type domain-containing protein</fullName>
    </recommendedName>
</protein>
<evidence type="ECO:0000313" key="3">
    <source>
        <dbReference type="EMBL" id="KAL3836266.1"/>
    </source>
</evidence>
<feature type="domain" description="CCHC-type" evidence="2">
    <location>
        <begin position="107"/>
        <end position="121"/>
    </location>
</feature>
<evidence type="ECO:0000256" key="1">
    <source>
        <dbReference type="PROSITE-ProRule" id="PRU00047"/>
    </source>
</evidence>
<keyword evidence="1" id="KW-0479">Metal-binding</keyword>